<dbReference type="EMBL" id="BTGU01000026">
    <property type="protein sequence ID" value="GMN47909.1"/>
    <property type="molecule type" value="Genomic_DNA"/>
</dbReference>
<keyword evidence="1" id="KW-1133">Transmembrane helix</keyword>
<keyword evidence="1" id="KW-0472">Membrane</keyword>
<keyword evidence="1" id="KW-0812">Transmembrane</keyword>
<keyword evidence="3" id="KW-1185">Reference proteome</keyword>
<organism evidence="2 3">
    <name type="scientific">Ficus carica</name>
    <name type="common">Common fig</name>
    <dbReference type="NCBI Taxonomy" id="3494"/>
    <lineage>
        <taxon>Eukaryota</taxon>
        <taxon>Viridiplantae</taxon>
        <taxon>Streptophyta</taxon>
        <taxon>Embryophyta</taxon>
        <taxon>Tracheophyta</taxon>
        <taxon>Spermatophyta</taxon>
        <taxon>Magnoliopsida</taxon>
        <taxon>eudicotyledons</taxon>
        <taxon>Gunneridae</taxon>
        <taxon>Pentapetalae</taxon>
        <taxon>rosids</taxon>
        <taxon>fabids</taxon>
        <taxon>Rosales</taxon>
        <taxon>Moraceae</taxon>
        <taxon>Ficeae</taxon>
        <taxon>Ficus</taxon>
    </lineage>
</organism>
<evidence type="ECO:0000313" key="3">
    <source>
        <dbReference type="Proteomes" id="UP001187192"/>
    </source>
</evidence>
<accession>A0AA88A1H8</accession>
<dbReference type="Proteomes" id="UP001187192">
    <property type="component" value="Unassembled WGS sequence"/>
</dbReference>
<feature type="transmembrane region" description="Helical" evidence="1">
    <location>
        <begin position="63"/>
        <end position="82"/>
    </location>
</feature>
<reference evidence="2" key="1">
    <citation type="submission" date="2023-07" db="EMBL/GenBank/DDBJ databases">
        <title>draft genome sequence of fig (Ficus carica).</title>
        <authorList>
            <person name="Takahashi T."/>
            <person name="Nishimura K."/>
        </authorList>
    </citation>
    <scope>NUCLEOTIDE SEQUENCE</scope>
</reference>
<sequence>MVVRIHLPFIERYLRHLESLSTPRRSPYCCITCLASWMTLLESSLRTSLRQALMWYPKSPSGGMMFAIASLFGSLYFLRLVLSLGNSLGFTRSTPSPSERGLLQGLRFFSLSSLDHGEDSSSSVMDVNKMIEGSCPPSSANC</sequence>
<proteinExistence type="predicted"/>
<name>A0AA88A1H8_FICCA</name>
<protein>
    <submittedName>
        <fullName evidence="2">Uncharacterized protein</fullName>
    </submittedName>
</protein>
<comment type="caution">
    <text evidence="2">The sequence shown here is derived from an EMBL/GenBank/DDBJ whole genome shotgun (WGS) entry which is preliminary data.</text>
</comment>
<evidence type="ECO:0000313" key="2">
    <source>
        <dbReference type="EMBL" id="GMN47909.1"/>
    </source>
</evidence>
<evidence type="ECO:0000256" key="1">
    <source>
        <dbReference type="SAM" id="Phobius"/>
    </source>
</evidence>
<gene>
    <name evidence="2" type="ORF">TIFTF001_017090</name>
</gene>
<dbReference type="AlphaFoldDB" id="A0AA88A1H8"/>